<organism evidence="1 2">
    <name type="scientific">Micromonospora craniellae</name>
    <dbReference type="NCBI Taxonomy" id="2294034"/>
    <lineage>
        <taxon>Bacteria</taxon>
        <taxon>Bacillati</taxon>
        <taxon>Actinomycetota</taxon>
        <taxon>Actinomycetes</taxon>
        <taxon>Micromonosporales</taxon>
        <taxon>Micromonosporaceae</taxon>
        <taxon>Micromonospora</taxon>
    </lineage>
</organism>
<keyword evidence="2" id="KW-1185">Reference proteome</keyword>
<comment type="caution">
    <text evidence="1">The sequence shown here is derived from an EMBL/GenBank/DDBJ whole genome shotgun (WGS) entry which is preliminary data.</text>
</comment>
<gene>
    <name evidence="1" type="ORF">D0Q02_26860</name>
</gene>
<dbReference type="RefSeq" id="WP_117230780.1">
    <property type="nucleotide sequence ID" value="NZ_CP061725.1"/>
</dbReference>
<evidence type="ECO:0000313" key="1">
    <source>
        <dbReference type="EMBL" id="RFS43587.1"/>
    </source>
</evidence>
<dbReference type="EMBL" id="QVFU01000052">
    <property type="protein sequence ID" value="RFS43587.1"/>
    <property type="molecule type" value="Genomic_DNA"/>
</dbReference>
<dbReference type="AlphaFoldDB" id="A0A372FS24"/>
<proteinExistence type="predicted"/>
<dbReference type="OrthoDB" id="9868082at2"/>
<evidence type="ECO:0000313" key="2">
    <source>
        <dbReference type="Proteomes" id="UP000262621"/>
    </source>
</evidence>
<protein>
    <submittedName>
        <fullName evidence="1">Uncharacterized protein</fullName>
    </submittedName>
</protein>
<reference evidence="1 2" key="1">
    <citation type="submission" date="2018-08" db="EMBL/GenBank/DDBJ databases">
        <title>Verrucosispora craniellae sp. nov., isolated from a marine sponge in the South China Sea.</title>
        <authorList>
            <person name="Li L."/>
            <person name="Lin H.W."/>
        </authorList>
    </citation>
    <scope>NUCLEOTIDE SEQUENCE [LARGE SCALE GENOMIC DNA]</scope>
    <source>
        <strain evidence="1 2">LHW63014</strain>
    </source>
</reference>
<accession>A0A372FS24</accession>
<name>A0A372FS24_9ACTN</name>
<sequence>MFIVRPATIPTPPLTAAQRNRRRAADQLASELTDAARQGRQCHYSELAFVAPMNLIPETPTIIAEASQVAAAPPPASLRVGRNLRGEPVAVVLHGDRWSLVVQPNRAAADRPATSWAFLDGYGQAFDMAYLVFCFDDDPSVLGVTWTDMINHVLALAS</sequence>
<dbReference type="Proteomes" id="UP000262621">
    <property type="component" value="Unassembled WGS sequence"/>
</dbReference>